<dbReference type="InterPro" id="IPR020103">
    <property type="entry name" value="PsdUridine_synth_cat_dom_sf"/>
</dbReference>
<evidence type="ECO:0000259" key="1">
    <source>
        <dbReference type="Pfam" id="PF01416"/>
    </source>
</evidence>
<dbReference type="GO" id="GO:0160147">
    <property type="term" value="F:tRNA pseudouridine(38-40) synthase activity"/>
    <property type="evidence" value="ECO:0007669"/>
    <property type="project" value="UniProtKB-EC"/>
</dbReference>
<dbReference type="GO" id="GO:0006396">
    <property type="term" value="P:RNA processing"/>
    <property type="evidence" value="ECO:0007669"/>
    <property type="project" value="UniProtKB-ARBA"/>
</dbReference>
<dbReference type="Proteomes" id="UP000473113">
    <property type="component" value="Unassembled WGS sequence"/>
</dbReference>
<dbReference type="InterPro" id="IPR020097">
    <property type="entry name" value="PsdUridine_synth_TruA_a/b_dom"/>
</dbReference>
<reference evidence="2 3" key="1">
    <citation type="submission" date="2020-02" db="EMBL/GenBank/DDBJ databases">
        <title>Detection of Heterogeneous Vancomycin Intermediate Resistance in Methicillin Resistant Staphylococcus aureus Isolates from Latin-America.</title>
        <authorList>
            <person name="Castro-Cardozo B."/>
            <person name="Berrio M."/>
            <person name="Vargas M.L."/>
            <person name="Carvajal L.P."/>
            <person name="Millan L.V."/>
            <person name="Rios R."/>
            <person name="Hernandez A."/>
            <person name="Rincon S.L."/>
            <person name="Cubides P."/>
            <person name="Forero E."/>
            <person name="Dinh A."/>
            <person name="Seas C."/>
            <person name="Munita J.M."/>
            <person name="Arias C.A."/>
            <person name="Reyes J."/>
            <person name="Diaz L."/>
        </authorList>
    </citation>
    <scope>NUCLEOTIDE SEQUENCE [LARGE SCALE GENOMIC DNA]</scope>
    <source>
        <strain evidence="2 3">UG255</strain>
    </source>
</reference>
<dbReference type="InterPro" id="IPR020095">
    <property type="entry name" value="PsdUridine_synth_TruA_C"/>
</dbReference>
<name>A0A6M1XHC4_STAAU</name>
<comment type="caution">
    <text evidence="2">The sequence shown here is derived from an EMBL/GenBank/DDBJ whole genome shotgun (WGS) entry which is preliminary data.</text>
</comment>
<feature type="domain" description="Pseudouridine synthase I TruA alpha/beta" evidence="1">
    <location>
        <begin position="1"/>
        <end position="52"/>
    </location>
</feature>
<dbReference type="Gene3D" id="3.30.70.660">
    <property type="entry name" value="Pseudouridine synthase I, catalytic domain, C-terminal subdomain"/>
    <property type="match status" value="1"/>
</dbReference>
<proteinExistence type="predicted"/>
<sequence length="53" mass="5777">HKMVRILVGTLLEIGAGTKELAIIDELFATKVREGAGETAPAQGLFLDEVYYK</sequence>
<evidence type="ECO:0000313" key="2">
    <source>
        <dbReference type="EMBL" id="NGW65893.1"/>
    </source>
</evidence>
<gene>
    <name evidence="2" type="ORF">G6Y24_00030</name>
</gene>
<feature type="non-terminal residue" evidence="2">
    <location>
        <position position="1"/>
    </location>
</feature>
<keyword evidence="2" id="KW-0413">Isomerase</keyword>
<dbReference type="EC" id="5.4.99.12" evidence="2"/>
<dbReference type="Pfam" id="PF01416">
    <property type="entry name" value="PseudoU_synth_1"/>
    <property type="match status" value="1"/>
</dbReference>
<dbReference type="GO" id="GO:0003723">
    <property type="term" value="F:RNA binding"/>
    <property type="evidence" value="ECO:0007669"/>
    <property type="project" value="InterPro"/>
</dbReference>
<protein>
    <submittedName>
        <fullName evidence="2">tRNA pseudouridine(38-40) synthase TruA</fullName>
        <ecNumber evidence="2">5.4.99.12</ecNumber>
    </submittedName>
</protein>
<dbReference type="EMBL" id="JAALTR010000005">
    <property type="protein sequence ID" value="NGW65893.1"/>
    <property type="molecule type" value="Genomic_DNA"/>
</dbReference>
<dbReference type="SUPFAM" id="SSF55120">
    <property type="entry name" value="Pseudouridine synthase"/>
    <property type="match status" value="1"/>
</dbReference>
<organism evidence="2 3">
    <name type="scientific">Staphylococcus aureus</name>
    <dbReference type="NCBI Taxonomy" id="1280"/>
    <lineage>
        <taxon>Bacteria</taxon>
        <taxon>Bacillati</taxon>
        <taxon>Bacillota</taxon>
        <taxon>Bacilli</taxon>
        <taxon>Bacillales</taxon>
        <taxon>Staphylococcaceae</taxon>
        <taxon>Staphylococcus</taxon>
    </lineage>
</organism>
<dbReference type="AlphaFoldDB" id="A0A6M1XHC4"/>
<dbReference type="GO" id="GO:0001522">
    <property type="term" value="P:pseudouridine synthesis"/>
    <property type="evidence" value="ECO:0007669"/>
    <property type="project" value="InterPro"/>
</dbReference>
<accession>A0A6M1XHC4</accession>
<evidence type="ECO:0000313" key="3">
    <source>
        <dbReference type="Proteomes" id="UP000473113"/>
    </source>
</evidence>